<dbReference type="Gene3D" id="1.10.10.60">
    <property type="entry name" value="Homeodomain-like"/>
    <property type="match status" value="1"/>
</dbReference>
<dbReference type="EMBL" id="CP098502">
    <property type="protein sequence ID" value="UTI62596.1"/>
    <property type="molecule type" value="Genomic_DNA"/>
</dbReference>
<sequence>MLEDLIAEGLSVREIGDRLGRTHASVRYWMAKHGLVTPRGSLWRASHAARQEVASTRRGVCPRHGEVRFVRRDTGFRCEQCRSEAVTKRRRDLKRRLVEEAGGRCVACGYDRCIAALHFHHLDPATKLFAVAGAGITRSLAASRAEAAKCILLCANCHAEVEAGAREVPFTGA</sequence>
<organism evidence="1 2">
    <name type="scientific">Paraconexibacter antarcticus</name>
    <dbReference type="NCBI Taxonomy" id="2949664"/>
    <lineage>
        <taxon>Bacteria</taxon>
        <taxon>Bacillati</taxon>
        <taxon>Actinomycetota</taxon>
        <taxon>Thermoleophilia</taxon>
        <taxon>Solirubrobacterales</taxon>
        <taxon>Paraconexibacteraceae</taxon>
        <taxon>Paraconexibacter</taxon>
    </lineage>
</organism>
<accession>A0ABY5DP03</accession>
<proteinExistence type="predicted"/>
<reference evidence="1 2" key="1">
    <citation type="submission" date="2022-06" db="EMBL/GenBank/DDBJ databases">
        <title>Paraconexibacter antarcticus.</title>
        <authorList>
            <person name="Kim C.S."/>
        </authorList>
    </citation>
    <scope>NUCLEOTIDE SEQUENCE [LARGE SCALE GENOMIC DNA]</scope>
    <source>
        <strain evidence="1 2">02-257</strain>
    </source>
</reference>
<protein>
    <submittedName>
        <fullName evidence="1">Helix-turn-helix domain-containing protein</fullName>
    </submittedName>
</protein>
<name>A0ABY5DP03_9ACTN</name>
<keyword evidence="2" id="KW-1185">Reference proteome</keyword>
<dbReference type="Proteomes" id="UP001056035">
    <property type="component" value="Chromosome"/>
</dbReference>
<evidence type="ECO:0000313" key="2">
    <source>
        <dbReference type="Proteomes" id="UP001056035"/>
    </source>
</evidence>
<evidence type="ECO:0000313" key="1">
    <source>
        <dbReference type="EMBL" id="UTI62596.1"/>
    </source>
</evidence>
<dbReference type="RefSeq" id="WP_254569333.1">
    <property type="nucleotide sequence ID" value="NZ_CP098502.1"/>
</dbReference>
<gene>
    <name evidence="1" type="ORF">NBH00_14630</name>
</gene>